<dbReference type="GO" id="GO:0030672">
    <property type="term" value="C:synaptic vesicle membrane"/>
    <property type="evidence" value="ECO:0007669"/>
    <property type="project" value="TreeGrafter"/>
</dbReference>
<evidence type="ECO:0000256" key="6">
    <source>
        <dbReference type="PROSITE-ProRule" id="PRU00581"/>
    </source>
</evidence>
<evidence type="ECO:0000256" key="7">
    <source>
        <dbReference type="SAM" id="Phobius"/>
    </source>
</evidence>
<evidence type="ECO:0000256" key="1">
    <source>
        <dbReference type="ARBA" id="ARBA00004141"/>
    </source>
</evidence>
<evidence type="ECO:0000256" key="2">
    <source>
        <dbReference type="ARBA" id="ARBA00010252"/>
    </source>
</evidence>
<feature type="transmembrane region" description="Helical" evidence="7">
    <location>
        <begin position="147"/>
        <end position="167"/>
    </location>
</feature>
<feature type="domain" description="MARVEL" evidence="8">
    <location>
        <begin position="21"/>
        <end position="171"/>
    </location>
</feature>
<keyword evidence="11" id="KW-1185">Reference proteome</keyword>
<evidence type="ECO:0000256" key="5">
    <source>
        <dbReference type="ARBA" id="ARBA00023136"/>
    </source>
</evidence>
<reference evidence="9 11" key="2">
    <citation type="submission" date="2018-11" db="EMBL/GenBank/DDBJ databases">
        <authorList>
            <consortium name="Pathogen Informatics"/>
        </authorList>
    </citation>
    <scope>NUCLEOTIDE SEQUENCE [LARGE SCALE GENOMIC DNA]</scope>
</reference>
<evidence type="ECO:0000313" key="9">
    <source>
        <dbReference type="EMBL" id="VDN55840.1"/>
    </source>
</evidence>
<proteinExistence type="inferred from homology"/>
<dbReference type="Proteomes" id="UP000038040">
    <property type="component" value="Unplaced"/>
</dbReference>
<evidence type="ECO:0000313" key="10">
    <source>
        <dbReference type="Proteomes" id="UP000038040"/>
    </source>
</evidence>
<dbReference type="WBParaSite" id="DME_0000145301-mRNA-1">
    <property type="protein sequence ID" value="DME_0000145301-mRNA-1"/>
    <property type="gene ID" value="DME_0000145301"/>
</dbReference>
<evidence type="ECO:0000256" key="4">
    <source>
        <dbReference type="ARBA" id="ARBA00022989"/>
    </source>
</evidence>
<comment type="similarity">
    <text evidence="2">Belongs to the synaptogyrin family.</text>
</comment>
<dbReference type="GO" id="GO:0031594">
    <property type="term" value="C:neuromuscular junction"/>
    <property type="evidence" value="ECO:0007669"/>
    <property type="project" value="TreeGrafter"/>
</dbReference>
<sequence>MNDMRAYGSGMAGGKFDINLFLKKPTVLFRILALSAGFAQWLSISKGGWMRPTGEVQEICLYGKSSSTCSFGSAMGFFAAICAIIFLLSDANFEKISAVQTRKRIVIIDMAISAIFTFLFIITFFSLWSKYGSLELNEPYDSGLIKFAIFCALISLIAWGGATFFVWRRYEEGARTTFATSYEQDFASSLVRPADYSYGDSGGESYQNAPFTAINTADSPIDIKQFQQGY</sequence>
<organism evidence="10 12">
    <name type="scientific">Dracunculus medinensis</name>
    <name type="common">Guinea worm</name>
    <dbReference type="NCBI Taxonomy" id="318479"/>
    <lineage>
        <taxon>Eukaryota</taxon>
        <taxon>Metazoa</taxon>
        <taxon>Ecdysozoa</taxon>
        <taxon>Nematoda</taxon>
        <taxon>Chromadorea</taxon>
        <taxon>Rhabditida</taxon>
        <taxon>Spirurina</taxon>
        <taxon>Dracunculoidea</taxon>
        <taxon>Dracunculidae</taxon>
        <taxon>Dracunculus</taxon>
    </lineage>
</organism>
<dbReference type="Proteomes" id="UP000274756">
    <property type="component" value="Unassembled WGS sequence"/>
</dbReference>
<dbReference type="InterPro" id="IPR008253">
    <property type="entry name" value="Marvel"/>
</dbReference>
<name>A0A0N4U3Y0_DRAME</name>
<comment type="subcellular location">
    <subcellularLocation>
        <location evidence="1">Membrane</location>
        <topology evidence="1">Multi-pass membrane protein</topology>
    </subcellularLocation>
</comment>
<feature type="transmembrane region" description="Helical" evidence="7">
    <location>
        <begin position="27"/>
        <end position="44"/>
    </location>
</feature>
<evidence type="ECO:0000256" key="3">
    <source>
        <dbReference type="ARBA" id="ARBA00022692"/>
    </source>
</evidence>
<keyword evidence="5 6" id="KW-0472">Membrane</keyword>
<dbReference type="InterPro" id="IPR016579">
    <property type="entry name" value="Synaptogyrin"/>
</dbReference>
<dbReference type="PROSITE" id="PS51225">
    <property type="entry name" value="MARVEL"/>
    <property type="match status" value="1"/>
</dbReference>
<dbReference type="EMBL" id="UYYG01001153">
    <property type="protein sequence ID" value="VDN55840.1"/>
    <property type="molecule type" value="Genomic_DNA"/>
</dbReference>
<evidence type="ECO:0000259" key="8">
    <source>
        <dbReference type="PROSITE" id="PS51225"/>
    </source>
</evidence>
<reference evidence="12" key="1">
    <citation type="submission" date="2016-04" db="UniProtKB">
        <authorList>
            <consortium name="WormBaseParasite"/>
        </authorList>
    </citation>
    <scope>IDENTIFICATION</scope>
</reference>
<dbReference type="STRING" id="318479.A0A0N4U3Y0"/>
<evidence type="ECO:0000313" key="12">
    <source>
        <dbReference type="WBParaSite" id="DME_0000145301-mRNA-1"/>
    </source>
</evidence>
<dbReference type="OrthoDB" id="10041611at2759"/>
<dbReference type="PANTHER" id="PTHR10838:SF20">
    <property type="entry name" value="SYNAPTOGYRIN"/>
    <property type="match status" value="1"/>
</dbReference>
<dbReference type="PANTHER" id="PTHR10838">
    <property type="entry name" value="SYNAPTOGYRIN"/>
    <property type="match status" value="1"/>
</dbReference>
<gene>
    <name evidence="9" type="ORF">DME_LOCUS5813</name>
</gene>
<keyword evidence="4 7" id="KW-1133">Transmembrane helix</keyword>
<feature type="transmembrane region" description="Helical" evidence="7">
    <location>
        <begin position="71"/>
        <end position="93"/>
    </location>
</feature>
<dbReference type="Pfam" id="PF01284">
    <property type="entry name" value="MARVEL"/>
    <property type="match status" value="1"/>
</dbReference>
<protein>
    <submittedName>
        <fullName evidence="12">MARVEL domain-containing protein</fullName>
    </submittedName>
</protein>
<evidence type="ECO:0000313" key="11">
    <source>
        <dbReference type="Proteomes" id="UP000274756"/>
    </source>
</evidence>
<dbReference type="AlphaFoldDB" id="A0A0N4U3Y0"/>
<accession>A0A0N4U3Y0</accession>
<feature type="transmembrane region" description="Helical" evidence="7">
    <location>
        <begin position="105"/>
        <end position="127"/>
    </location>
</feature>
<keyword evidence="3 6" id="KW-0812">Transmembrane</keyword>